<dbReference type="Gene3D" id="3.40.50.2000">
    <property type="entry name" value="Glycogen Phosphorylase B"/>
    <property type="match status" value="2"/>
</dbReference>
<keyword evidence="3" id="KW-1185">Reference proteome</keyword>
<dbReference type="Pfam" id="PF13439">
    <property type="entry name" value="Glyco_transf_4"/>
    <property type="match status" value="1"/>
</dbReference>
<dbReference type="PANTHER" id="PTHR12526">
    <property type="entry name" value="GLYCOSYLTRANSFERASE"/>
    <property type="match status" value="1"/>
</dbReference>
<dbReference type="RefSeq" id="WP_077976675.1">
    <property type="nucleotide sequence ID" value="NZ_JACHXX010000002.1"/>
</dbReference>
<dbReference type="Proteomes" id="UP000542811">
    <property type="component" value="Unassembled WGS sequence"/>
</dbReference>
<dbReference type="SUPFAM" id="SSF53756">
    <property type="entry name" value="UDP-Glycosyltransferase/glycogen phosphorylase"/>
    <property type="match status" value="1"/>
</dbReference>
<dbReference type="InterPro" id="IPR028098">
    <property type="entry name" value="Glyco_trans_4-like_N"/>
</dbReference>
<comment type="caution">
    <text evidence="2">The sequence shown here is derived from an EMBL/GenBank/DDBJ whole genome shotgun (WGS) entry which is preliminary data.</text>
</comment>
<proteinExistence type="predicted"/>
<dbReference type="EMBL" id="JACHXX010000002">
    <property type="protein sequence ID" value="MBB3161066.1"/>
    <property type="molecule type" value="Genomic_DNA"/>
</dbReference>
<organism evidence="2 3">
    <name type="scientific">Rhizobium laguerreae</name>
    <dbReference type="NCBI Taxonomy" id="1076926"/>
    <lineage>
        <taxon>Bacteria</taxon>
        <taxon>Pseudomonadati</taxon>
        <taxon>Pseudomonadota</taxon>
        <taxon>Alphaproteobacteria</taxon>
        <taxon>Hyphomicrobiales</taxon>
        <taxon>Rhizobiaceae</taxon>
        <taxon>Rhizobium/Agrobacterium group</taxon>
        <taxon>Rhizobium</taxon>
    </lineage>
</organism>
<protein>
    <submittedName>
        <fullName evidence="2">Glycosyltransferase involved in cell wall biosynthesis</fullName>
    </submittedName>
</protein>
<gene>
    <name evidence="2" type="ORF">FHS25_001515</name>
</gene>
<accession>A0ABR6G468</accession>
<sequence>MKIVYIASSPVPSNAANSVHVMKMCHAMATLGHQVTLLSPAPDRSSWVKDPFDHYGVRRNFQHRSLRKIGEGRLGSMLGNLLLAALLRLHRPSLVYSRNLNAAWLAADAGFSVIFERHDVFADSASSKIRKFKNLTIHKKHIKTVVISSALRDEMISRYGIDARKLELAPDGADEIPEREPARANTSSLSVGYAGHLYPGRGIEVIGAVASRLPEIEFSIVGGNAEDVDHWKRTFVQLRNLKFLGHVAPKLVPSYLQSFDVLLAPYQRKVAVAGGGGDTSRWMSPLKIFEYMAAGRAIICSDLPVLREVLQAGEDALLVPPDDIDGWTDAIQSLAGDDQFRERLSKQSLAKFKAQYSWKKRAEKILEGIENGNE</sequence>
<evidence type="ECO:0000313" key="2">
    <source>
        <dbReference type="EMBL" id="MBB3161066.1"/>
    </source>
</evidence>
<feature type="domain" description="Glycosyltransferase subfamily 4-like N-terminal" evidence="1">
    <location>
        <begin position="19"/>
        <end position="174"/>
    </location>
</feature>
<dbReference type="CDD" id="cd03801">
    <property type="entry name" value="GT4_PimA-like"/>
    <property type="match status" value="1"/>
</dbReference>
<dbReference type="Pfam" id="PF13692">
    <property type="entry name" value="Glyco_trans_1_4"/>
    <property type="match status" value="1"/>
</dbReference>
<reference evidence="2 3" key="1">
    <citation type="submission" date="2020-08" db="EMBL/GenBank/DDBJ databases">
        <title>Genomic Encyclopedia of Type Strains, Phase III (KMG-III): the genomes of soil and plant-associated and newly described type strains.</title>
        <authorList>
            <person name="Whitman W."/>
        </authorList>
    </citation>
    <scope>NUCLEOTIDE SEQUENCE [LARGE SCALE GENOMIC DNA]</scope>
    <source>
        <strain evidence="2 3">CECT 8280</strain>
    </source>
</reference>
<evidence type="ECO:0000259" key="1">
    <source>
        <dbReference type="Pfam" id="PF13439"/>
    </source>
</evidence>
<evidence type="ECO:0000313" key="3">
    <source>
        <dbReference type="Proteomes" id="UP000542811"/>
    </source>
</evidence>
<name>A0ABR6G468_9HYPH</name>